<keyword evidence="5" id="KW-0175">Coiled coil</keyword>
<keyword evidence="4" id="KW-0243">Dynein</keyword>
<reference evidence="7" key="1">
    <citation type="journal article" date="2015" name="Insect Biochem. Mol. Biol.">
        <title>An insight into the sialome of the horse fly, Tabanus bromius.</title>
        <authorList>
            <person name="Ribeiro J.M."/>
            <person name="Kazimirova M."/>
            <person name="Takac P."/>
            <person name="Andersen J.F."/>
            <person name="Francischetti I.M."/>
        </authorList>
    </citation>
    <scope>NUCLEOTIDE SEQUENCE</scope>
</reference>
<dbReference type="EMBL" id="GDAI01002104">
    <property type="protein sequence ID" value="JAI15499.1"/>
    <property type="molecule type" value="mRNA"/>
</dbReference>
<comment type="similarity">
    <text evidence="2">Belongs to the dynactin subunit 2 family.</text>
</comment>
<feature type="coiled-coil region" evidence="5">
    <location>
        <begin position="353"/>
        <end position="380"/>
    </location>
</feature>
<comment type="subcellular location">
    <subcellularLocation>
        <location evidence="1">Cytoplasm</location>
    </subcellularLocation>
</comment>
<organism evidence="7">
    <name type="scientific">Tabanus bromius</name>
    <name type="common">Band-eyed brown horse fly</name>
    <dbReference type="NCBI Taxonomy" id="304241"/>
    <lineage>
        <taxon>Eukaryota</taxon>
        <taxon>Metazoa</taxon>
        <taxon>Ecdysozoa</taxon>
        <taxon>Arthropoda</taxon>
        <taxon>Hexapoda</taxon>
        <taxon>Insecta</taxon>
        <taxon>Pterygota</taxon>
        <taxon>Neoptera</taxon>
        <taxon>Endopterygota</taxon>
        <taxon>Diptera</taxon>
        <taxon>Brachycera</taxon>
        <taxon>Tabanomorpha</taxon>
        <taxon>Tabanoidea</taxon>
        <taxon>Tabanidae</taxon>
        <taxon>Tabanus</taxon>
    </lineage>
</organism>
<protein>
    <submittedName>
        <fullName evidence="7">Putative dynamitin</fullName>
    </submittedName>
</protein>
<evidence type="ECO:0000313" key="7">
    <source>
        <dbReference type="EMBL" id="JAI15499.1"/>
    </source>
</evidence>
<dbReference type="AlphaFoldDB" id="A0A0K8TMC0"/>
<dbReference type="PANTHER" id="PTHR15346">
    <property type="entry name" value="DYNACTIN SUBUNIT"/>
    <property type="match status" value="1"/>
</dbReference>
<proteinExistence type="evidence at transcript level"/>
<evidence type="ECO:0000256" key="4">
    <source>
        <dbReference type="ARBA" id="ARBA00023017"/>
    </source>
</evidence>
<dbReference type="InterPro" id="IPR028133">
    <property type="entry name" value="Dynamitin"/>
</dbReference>
<evidence type="ECO:0000256" key="2">
    <source>
        <dbReference type="ARBA" id="ARBA00006176"/>
    </source>
</evidence>
<evidence type="ECO:0000256" key="3">
    <source>
        <dbReference type="ARBA" id="ARBA00022490"/>
    </source>
</evidence>
<sequence>MADPKFANLPGIAYDQPDIYETPDIPEPDTSDYYEEEPENESIERPHLSAKSSYGKFKGKHLEGNVDFSDRLSRRIRTGYDAWSDEYELAADGEKENPFQKCRRLQCEINSLIEEISVLQADKKVTQEEKESYEAVSTVVNTAKKILDSLHLEQVLGKEEVSSSADKEVRNLITQVEEFKKSGVLTPIPPQGRNLADSSRIATLEHKLHEIEQLIGTKPDKISRLKASLGTSSVLEAVQQLSTKAALLQPNQLDLIEARLTALATKMDSIAEKTSGSSQDSQRDAKVLELYDIAKKTEPVAQILPDILERMQALESLHKYATNFTSIIAELEATQKGIISGISNNKTLLQGVQEAFALNLENVNTEVAKLQERISKLTAECEKLKN</sequence>
<dbReference type="GO" id="GO:0030286">
    <property type="term" value="C:dynein complex"/>
    <property type="evidence" value="ECO:0007669"/>
    <property type="project" value="UniProtKB-KW"/>
</dbReference>
<accession>A0A0K8TMC0</accession>
<evidence type="ECO:0000256" key="6">
    <source>
        <dbReference type="SAM" id="MobiDB-lite"/>
    </source>
</evidence>
<evidence type="ECO:0000256" key="5">
    <source>
        <dbReference type="SAM" id="Coils"/>
    </source>
</evidence>
<dbReference type="Pfam" id="PF04912">
    <property type="entry name" value="Dynamitin"/>
    <property type="match status" value="1"/>
</dbReference>
<evidence type="ECO:0000256" key="1">
    <source>
        <dbReference type="ARBA" id="ARBA00004496"/>
    </source>
</evidence>
<feature type="compositionally biased region" description="Acidic residues" evidence="6">
    <location>
        <begin position="24"/>
        <end position="41"/>
    </location>
</feature>
<dbReference type="GO" id="GO:0005737">
    <property type="term" value="C:cytoplasm"/>
    <property type="evidence" value="ECO:0007669"/>
    <property type="project" value="UniProtKB-SubCell"/>
</dbReference>
<dbReference type="GO" id="GO:0005869">
    <property type="term" value="C:dynactin complex"/>
    <property type="evidence" value="ECO:0007669"/>
    <property type="project" value="InterPro"/>
</dbReference>
<feature type="coiled-coil region" evidence="5">
    <location>
        <begin position="102"/>
        <end position="129"/>
    </location>
</feature>
<name>A0A0K8TMC0_TABBR</name>
<keyword evidence="3" id="KW-0963">Cytoplasm</keyword>
<feature type="region of interest" description="Disordered" evidence="6">
    <location>
        <begin position="1"/>
        <end position="50"/>
    </location>
</feature>
<dbReference type="GO" id="GO:0007017">
    <property type="term" value="P:microtubule-based process"/>
    <property type="evidence" value="ECO:0007669"/>
    <property type="project" value="InterPro"/>
</dbReference>